<evidence type="ECO:0000256" key="3">
    <source>
        <dbReference type="ARBA" id="ARBA00022448"/>
    </source>
</evidence>
<comment type="function">
    <text evidence="9">Mediates the uptake of pyruvate into mitochondria.</text>
</comment>
<evidence type="ECO:0000256" key="8">
    <source>
        <dbReference type="ARBA" id="ARBA00023136"/>
    </source>
</evidence>
<dbReference type="PaxDb" id="284590-Q6CML2"/>
<accession>Q6CML2</accession>
<dbReference type="eggNOG" id="KOG1590">
    <property type="taxonomic scope" value="Eukaryota"/>
</dbReference>
<dbReference type="InterPro" id="IPR005336">
    <property type="entry name" value="MPC"/>
</dbReference>
<evidence type="ECO:0000313" key="10">
    <source>
        <dbReference type="EMBL" id="CAG99914.1"/>
    </source>
</evidence>
<dbReference type="STRING" id="284590.Q6CML2"/>
<comment type="similarity">
    <text evidence="2 9">Belongs to the mitochondrial pyruvate carrier (MPC) (TC 2.A.105) family.</text>
</comment>
<dbReference type="InParanoid" id="Q6CML2"/>
<evidence type="ECO:0000256" key="2">
    <source>
        <dbReference type="ARBA" id="ARBA00006416"/>
    </source>
</evidence>
<comment type="subcellular location">
    <subcellularLocation>
        <location evidence="1 9">Mitochondrion inner membrane</location>
        <topology evidence="1 9">Multi-pass membrane protein</topology>
    </subcellularLocation>
</comment>
<keyword evidence="3 9" id="KW-0813">Transport</keyword>
<evidence type="ECO:0000256" key="9">
    <source>
        <dbReference type="RuleBase" id="RU363100"/>
    </source>
</evidence>
<comment type="caution">
    <text evidence="9">Lacks conserved residue(s) required for the propagation of feature annotation.</text>
</comment>
<dbReference type="AlphaFoldDB" id="Q6CML2"/>
<gene>
    <name evidence="10" type="ORF">KLLA0_E19361g</name>
</gene>
<proteinExistence type="inferred from homology"/>
<dbReference type="FunCoup" id="Q6CML2">
    <property type="interactions" value="490"/>
</dbReference>
<evidence type="ECO:0000256" key="1">
    <source>
        <dbReference type="ARBA" id="ARBA00004448"/>
    </source>
</evidence>
<sequence length="124" mass="13836">MSQPVQRAASQSLISKYINKETLKYVFTTHFWGPVSNFGIPIAAIYDLKKDPEMISGPMTLALVMYSGVFMRYSLAVTPRNFLLFGCHVVNETAQLVQGYRYLNHHYLGGKKADATDANVAKTA</sequence>
<keyword evidence="6 9" id="KW-1133">Transmembrane helix</keyword>
<keyword evidence="5 9" id="KW-0999">Mitochondrion inner membrane</keyword>
<dbReference type="Pfam" id="PF03650">
    <property type="entry name" value="MPC"/>
    <property type="match status" value="1"/>
</dbReference>
<keyword evidence="4 9" id="KW-0812">Transmembrane</keyword>
<keyword evidence="7 9" id="KW-0496">Mitochondrion</keyword>
<dbReference type="HOGENOM" id="CLU_099502_3_2_1"/>
<dbReference type="Proteomes" id="UP000000598">
    <property type="component" value="Chromosome E"/>
</dbReference>
<evidence type="ECO:0000256" key="6">
    <source>
        <dbReference type="ARBA" id="ARBA00022989"/>
    </source>
</evidence>
<feature type="transmembrane region" description="Helical" evidence="9">
    <location>
        <begin position="55"/>
        <end position="75"/>
    </location>
</feature>
<dbReference type="PANTHER" id="PTHR14154">
    <property type="entry name" value="UPF0041 BRAIN PROTEIN 44-RELATED"/>
    <property type="match status" value="1"/>
</dbReference>
<dbReference type="GO" id="GO:0006850">
    <property type="term" value="P:pyruvate import into mitochondria"/>
    <property type="evidence" value="ECO:0007669"/>
    <property type="project" value="InterPro"/>
</dbReference>
<protein>
    <recommendedName>
        <fullName evidence="9">Mitochondrial pyruvate carrier</fullName>
    </recommendedName>
</protein>
<keyword evidence="8 9" id="KW-0472">Membrane</keyword>
<evidence type="ECO:0000313" key="11">
    <source>
        <dbReference type="Proteomes" id="UP000000598"/>
    </source>
</evidence>
<evidence type="ECO:0000256" key="4">
    <source>
        <dbReference type="ARBA" id="ARBA00022692"/>
    </source>
</evidence>
<name>Q6CML2_KLULA</name>
<organism evidence="10 11">
    <name type="scientific">Kluyveromyces lactis (strain ATCC 8585 / CBS 2359 / DSM 70799 / NBRC 1267 / NRRL Y-1140 / WM37)</name>
    <name type="common">Yeast</name>
    <name type="synonym">Candida sphaerica</name>
    <dbReference type="NCBI Taxonomy" id="284590"/>
    <lineage>
        <taxon>Eukaryota</taxon>
        <taxon>Fungi</taxon>
        <taxon>Dikarya</taxon>
        <taxon>Ascomycota</taxon>
        <taxon>Saccharomycotina</taxon>
        <taxon>Saccharomycetes</taxon>
        <taxon>Saccharomycetales</taxon>
        <taxon>Saccharomycetaceae</taxon>
        <taxon>Kluyveromyces</taxon>
    </lineage>
</organism>
<dbReference type="KEGG" id="kla:KLLA0_E19361g"/>
<dbReference type="GO" id="GO:0005743">
    <property type="term" value="C:mitochondrial inner membrane"/>
    <property type="evidence" value="ECO:0007669"/>
    <property type="project" value="UniProtKB-SubCell"/>
</dbReference>
<evidence type="ECO:0000256" key="5">
    <source>
        <dbReference type="ARBA" id="ARBA00022792"/>
    </source>
</evidence>
<reference evidence="10 11" key="1">
    <citation type="journal article" date="2004" name="Nature">
        <title>Genome evolution in yeasts.</title>
        <authorList>
            <consortium name="Genolevures"/>
            <person name="Dujon B."/>
            <person name="Sherman D."/>
            <person name="Fischer G."/>
            <person name="Durrens P."/>
            <person name="Casaregola S."/>
            <person name="Lafontaine I."/>
            <person name="de Montigny J."/>
            <person name="Marck C."/>
            <person name="Neuveglise C."/>
            <person name="Talla E."/>
            <person name="Goffard N."/>
            <person name="Frangeul L."/>
            <person name="Aigle M."/>
            <person name="Anthouard V."/>
            <person name="Babour A."/>
            <person name="Barbe V."/>
            <person name="Barnay S."/>
            <person name="Blanchin S."/>
            <person name="Beckerich J.M."/>
            <person name="Beyne E."/>
            <person name="Bleykasten C."/>
            <person name="Boisrame A."/>
            <person name="Boyer J."/>
            <person name="Cattolico L."/>
            <person name="Confanioleri F."/>
            <person name="de Daruvar A."/>
            <person name="Despons L."/>
            <person name="Fabre E."/>
            <person name="Fairhead C."/>
            <person name="Ferry-Dumazet H."/>
            <person name="Groppi A."/>
            <person name="Hantraye F."/>
            <person name="Hennequin C."/>
            <person name="Jauniaux N."/>
            <person name="Joyet P."/>
            <person name="Kachouri R."/>
            <person name="Kerrest A."/>
            <person name="Koszul R."/>
            <person name="Lemaire M."/>
            <person name="Lesur I."/>
            <person name="Ma L."/>
            <person name="Muller H."/>
            <person name="Nicaud J.M."/>
            <person name="Nikolski M."/>
            <person name="Oztas S."/>
            <person name="Ozier-Kalogeropoulos O."/>
            <person name="Pellenz S."/>
            <person name="Potier S."/>
            <person name="Richard G.F."/>
            <person name="Straub M.L."/>
            <person name="Suleau A."/>
            <person name="Swennene D."/>
            <person name="Tekaia F."/>
            <person name="Wesolowski-Louvel M."/>
            <person name="Westhof E."/>
            <person name="Wirth B."/>
            <person name="Zeniou-Meyer M."/>
            <person name="Zivanovic I."/>
            <person name="Bolotin-Fukuhara M."/>
            <person name="Thierry A."/>
            <person name="Bouchier C."/>
            <person name="Caudron B."/>
            <person name="Scarpelli C."/>
            <person name="Gaillardin C."/>
            <person name="Weissenbach J."/>
            <person name="Wincker P."/>
            <person name="Souciet J.L."/>
        </authorList>
    </citation>
    <scope>NUCLEOTIDE SEQUENCE [LARGE SCALE GENOMIC DNA]</scope>
    <source>
        <strain evidence="11">ATCC 8585 / CBS 2359 / DSM 70799 / NBRC 1267 / NRRL Y-1140 / WM37</strain>
    </source>
</reference>
<keyword evidence="11" id="KW-1185">Reference proteome</keyword>
<dbReference type="OMA" id="CTTHFWG"/>
<dbReference type="EMBL" id="CR382125">
    <property type="protein sequence ID" value="CAG99914.1"/>
    <property type="molecule type" value="Genomic_DNA"/>
</dbReference>
<evidence type="ECO:0000256" key="7">
    <source>
        <dbReference type="ARBA" id="ARBA00023128"/>
    </source>
</evidence>